<keyword evidence="2" id="KW-1185">Reference proteome</keyword>
<reference evidence="1 2" key="1">
    <citation type="submission" date="2017-03" db="EMBL/GenBank/DDBJ databases">
        <authorList>
            <person name="Afonso C.L."/>
            <person name="Miller P.J."/>
            <person name="Scott M.A."/>
            <person name="Spackman E."/>
            <person name="Goraichik I."/>
            <person name="Dimitrov K.M."/>
            <person name="Suarez D.L."/>
            <person name="Swayne D.E."/>
        </authorList>
    </citation>
    <scope>NUCLEOTIDE SEQUENCE [LARGE SCALE GENOMIC DNA]</scope>
    <source>
        <strain evidence="1 2">CECT 7023</strain>
    </source>
</reference>
<dbReference type="OrthoDB" id="6119866at2"/>
<gene>
    <name evidence="1" type="ORF">ROA7023_02364</name>
</gene>
<dbReference type="AlphaFoldDB" id="A0A1Y5T0S7"/>
<organism evidence="1 2">
    <name type="scientific">Roseisalinus antarcticus</name>
    <dbReference type="NCBI Taxonomy" id="254357"/>
    <lineage>
        <taxon>Bacteria</taxon>
        <taxon>Pseudomonadati</taxon>
        <taxon>Pseudomonadota</taxon>
        <taxon>Alphaproteobacteria</taxon>
        <taxon>Rhodobacterales</taxon>
        <taxon>Roseobacteraceae</taxon>
        <taxon>Roseisalinus</taxon>
    </lineage>
</organism>
<name>A0A1Y5T0S7_9RHOB</name>
<evidence type="ECO:0008006" key="3">
    <source>
        <dbReference type="Google" id="ProtNLM"/>
    </source>
</evidence>
<evidence type="ECO:0000313" key="1">
    <source>
        <dbReference type="EMBL" id="SLN53313.1"/>
    </source>
</evidence>
<dbReference type="EMBL" id="FWFZ01000010">
    <property type="protein sequence ID" value="SLN53313.1"/>
    <property type="molecule type" value="Genomic_DNA"/>
</dbReference>
<evidence type="ECO:0000313" key="2">
    <source>
        <dbReference type="Proteomes" id="UP000193900"/>
    </source>
</evidence>
<sequence>MAQIFQVVALGVATLGTGAATMTVMRGDVPDLVVPEGNWSAGTQLDGKTFDFVGADLNSGEVLTDELVFRDGTFQSSNCQIYCDFGWSDYQTKTVGDVIHFTARTACPTAPHTVVWYGTVNGDTVEVEGTWTTRRWYWTHQIVFAGSGSAAAPVPGQDVEG</sequence>
<dbReference type="RefSeq" id="WP_085879210.1">
    <property type="nucleotide sequence ID" value="NZ_FWFZ01000010.1"/>
</dbReference>
<accession>A0A1Y5T0S7</accession>
<dbReference type="Proteomes" id="UP000193900">
    <property type="component" value="Unassembled WGS sequence"/>
</dbReference>
<proteinExistence type="predicted"/>
<protein>
    <recommendedName>
        <fullName evidence="3">Avidin family protein</fullName>
    </recommendedName>
</protein>